<keyword evidence="8" id="KW-1133">Transmembrane helix</keyword>
<dbReference type="InterPro" id="IPR050736">
    <property type="entry name" value="Sensor_HK_Regulatory"/>
</dbReference>
<feature type="transmembrane region" description="Helical" evidence="8">
    <location>
        <begin position="12"/>
        <end position="34"/>
    </location>
</feature>
<organism evidence="10 11">
    <name type="scientific">Paractinoplanes globisporus</name>
    <dbReference type="NCBI Taxonomy" id="113565"/>
    <lineage>
        <taxon>Bacteria</taxon>
        <taxon>Bacillati</taxon>
        <taxon>Actinomycetota</taxon>
        <taxon>Actinomycetes</taxon>
        <taxon>Micromonosporales</taxon>
        <taxon>Micromonosporaceae</taxon>
        <taxon>Paractinoplanes</taxon>
    </lineage>
</organism>
<protein>
    <recommendedName>
        <fullName evidence="3">histidine kinase</fullName>
        <ecNumber evidence="3">2.7.13.3</ecNumber>
    </recommendedName>
</protein>
<keyword evidence="4" id="KW-0597">Phosphoprotein</keyword>
<keyword evidence="11" id="KW-1185">Reference proteome</keyword>
<dbReference type="CDD" id="cd06225">
    <property type="entry name" value="HAMP"/>
    <property type="match status" value="1"/>
</dbReference>
<keyword evidence="6 10" id="KW-0418">Kinase</keyword>
<dbReference type="GO" id="GO:0016301">
    <property type="term" value="F:kinase activity"/>
    <property type="evidence" value="ECO:0007669"/>
    <property type="project" value="UniProtKB-KW"/>
</dbReference>
<dbReference type="InterPro" id="IPR036890">
    <property type="entry name" value="HATPase_C_sf"/>
</dbReference>
<dbReference type="InterPro" id="IPR005467">
    <property type="entry name" value="His_kinase_dom"/>
</dbReference>
<accession>A0ABW6WEN9</accession>
<dbReference type="EMBL" id="JBIAZU010000002">
    <property type="protein sequence ID" value="MFF5290656.1"/>
    <property type="molecule type" value="Genomic_DNA"/>
</dbReference>
<evidence type="ECO:0000256" key="5">
    <source>
        <dbReference type="ARBA" id="ARBA00022679"/>
    </source>
</evidence>
<evidence type="ECO:0000256" key="2">
    <source>
        <dbReference type="ARBA" id="ARBA00004236"/>
    </source>
</evidence>
<feature type="domain" description="Histidine kinase" evidence="9">
    <location>
        <begin position="378"/>
        <end position="592"/>
    </location>
</feature>
<dbReference type="CDD" id="cd00075">
    <property type="entry name" value="HATPase"/>
    <property type="match status" value="1"/>
</dbReference>
<evidence type="ECO:0000313" key="10">
    <source>
        <dbReference type="EMBL" id="MFF5290656.1"/>
    </source>
</evidence>
<dbReference type="Gene3D" id="1.10.287.130">
    <property type="match status" value="1"/>
</dbReference>
<dbReference type="PANTHER" id="PTHR43711">
    <property type="entry name" value="TWO-COMPONENT HISTIDINE KINASE"/>
    <property type="match status" value="1"/>
</dbReference>
<dbReference type="SMART" id="SM00388">
    <property type="entry name" value="HisKA"/>
    <property type="match status" value="1"/>
</dbReference>
<dbReference type="EC" id="2.7.13.3" evidence="3"/>
<evidence type="ECO:0000256" key="6">
    <source>
        <dbReference type="ARBA" id="ARBA00022777"/>
    </source>
</evidence>
<comment type="subcellular location">
    <subcellularLocation>
        <location evidence="2">Cell membrane</location>
    </subcellularLocation>
</comment>
<dbReference type="InterPro" id="IPR003594">
    <property type="entry name" value="HATPase_dom"/>
</dbReference>
<evidence type="ECO:0000256" key="4">
    <source>
        <dbReference type="ARBA" id="ARBA00022553"/>
    </source>
</evidence>
<proteinExistence type="predicted"/>
<dbReference type="Pfam" id="PF02518">
    <property type="entry name" value="HATPase_c"/>
    <property type="match status" value="1"/>
</dbReference>
<keyword evidence="5" id="KW-0808">Transferase</keyword>
<dbReference type="RefSeq" id="WP_040431856.1">
    <property type="nucleotide sequence ID" value="NZ_JBIAZU010000002.1"/>
</dbReference>
<feature type="transmembrane region" description="Helical" evidence="8">
    <location>
        <begin position="301"/>
        <end position="324"/>
    </location>
</feature>
<name>A0ABW6WEN9_9ACTN</name>
<keyword evidence="7" id="KW-0902">Two-component regulatory system</keyword>
<evidence type="ECO:0000256" key="1">
    <source>
        <dbReference type="ARBA" id="ARBA00000085"/>
    </source>
</evidence>
<dbReference type="Gene3D" id="3.30.565.10">
    <property type="entry name" value="Histidine kinase-like ATPase, C-terminal domain"/>
    <property type="match status" value="1"/>
</dbReference>
<dbReference type="Pfam" id="PF00512">
    <property type="entry name" value="HisKA"/>
    <property type="match status" value="1"/>
</dbReference>
<comment type="caution">
    <text evidence="10">The sequence shown here is derived from an EMBL/GenBank/DDBJ whole genome shotgun (WGS) entry which is preliminary data.</text>
</comment>
<evidence type="ECO:0000259" key="9">
    <source>
        <dbReference type="PROSITE" id="PS50109"/>
    </source>
</evidence>
<dbReference type="SUPFAM" id="SSF47384">
    <property type="entry name" value="Homodimeric domain of signal transducing histidine kinase"/>
    <property type="match status" value="1"/>
</dbReference>
<dbReference type="SUPFAM" id="SSF55874">
    <property type="entry name" value="ATPase domain of HSP90 chaperone/DNA topoisomerase II/histidine kinase"/>
    <property type="match status" value="1"/>
</dbReference>
<dbReference type="InterPro" id="IPR036097">
    <property type="entry name" value="HisK_dim/P_sf"/>
</dbReference>
<dbReference type="SMART" id="SM00387">
    <property type="entry name" value="HATPase_c"/>
    <property type="match status" value="1"/>
</dbReference>
<evidence type="ECO:0000256" key="8">
    <source>
        <dbReference type="SAM" id="Phobius"/>
    </source>
</evidence>
<sequence>MSGRVPLRHSLVTRLLVTVIGVLVVAVAATAWLATQTATRAIQQEQGRSLAGEKGVYEALVGYAATHKDWSGAGPLLRDQARSLGRRVTLTSAHRQVIADSAAGPTPVTGLPSATVDPLRLDLGVTGGTETIDARVVGPYRLTGTEVTSVRKIAQDVLTCLNVAGVEGRVVASPTGRPIVATARGSDPKGVLSECVAQYQNWNMPTEEKAIHALEKLTATCLGRPGSGDVVVNVNWATQPPTFGAIDGSLHPRGSAQVRSCLDQSRHAQLEPYTAPPALLFVTDPDTGLARTTFTLSRENVIRIATVTAAILLVTILVTVLLGCRLVRPLRVLTESAARQIPAPVTTRDEIGYLATALNEAMLSRGEAEAQRRAMVGDIAHELRNPLTNVRSWLEAAQDGLARPDAHLLALLHDETVLLQHVIDDLADLASADAGTLSLHPSRVIVRESVDQVVAAHISAAESAGVALTAQVAPEMTIQADPVRLRQVIGNLVANAIRYTPRTGAVTVTAATDAGTVTITVRDTGTGIAADDLPKIFDRFWRADPSRSRTTGGSGLGLAIARQLTRAHGGDIAVTSTVGEGTTFTIHLPAGA</sequence>
<evidence type="ECO:0000256" key="7">
    <source>
        <dbReference type="ARBA" id="ARBA00023012"/>
    </source>
</evidence>
<evidence type="ECO:0000313" key="11">
    <source>
        <dbReference type="Proteomes" id="UP001602245"/>
    </source>
</evidence>
<dbReference type="PROSITE" id="PS50109">
    <property type="entry name" value="HIS_KIN"/>
    <property type="match status" value="1"/>
</dbReference>
<dbReference type="Proteomes" id="UP001602245">
    <property type="component" value="Unassembled WGS sequence"/>
</dbReference>
<dbReference type="InterPro" id="IPR004358">
    <property type="entry name" value="Sig_transdc_His_kin-like_C"/>
</dbReference>
<keyword evidence="8" id="KW-0472">Membrane</keyword>
<dbReference type="PANTHER" id="PTHR43711:SF1">
    <property type="entry name" value="HISTIDINE KINASE 1"/>
    <property type="match status" value="1"/>
</dbReference>
<dbReference type="CDD" id="cd00082">
    <property type="entry name" value="HisKA"/>
    <property type="match status" value="1"/>
</dbReference>
<comment type="catalytic activity">
    <reaction evidence="1">
        <text>ATP + protein L-histidine = ADP + protein N-phospho-L-histidine.</text>
        <dbReference type="EC" id="2.7.13.3"/>
    </reaction>
</comment>
<dbReference type="PRINTS" id="PR00344">
    <property type="entry name" value="BCTRLSENSOR"/>
</dbReference>
<dbReference type="InterPro" id="IPR003661">
    <property type="entry name" value="HisK_dim/P_dom"/>
</dbReference>
<gene>
    <name evidence="10" type="ORF">ACFY35_14520</name>
</gene>
<keyword evidence="8" id="KW-0812">Transmembrane</keyword>
<reference evidence="10 11" key="1">
    <citation type="submission" date="2024-10" db="EMBL/GenBank/DDBJ databases">
        <title>The Natural Products Discovery Center: Release of the First 8490 Sequenced Strains for Exploring Actinobacteria Biosynthetic Diversity.</title>
        <authorList>
            <person name="Kalkreuter E."/>
            <person name="Kautsar S.A."/>
            <person name="Yang D."/>
            <person name="Bader C.D."/>
            <person name="Teijaro C.N."/>
            <person name="Fluegel L."/>
            <person name="Davis C.M."/>
            <person name="Simpson J.R."/>
            <person name="Lauterbach L."/>
            <person name="Steele A.D."/>
            <person name="Gui C."/>
            <person name="Meng S."/>
            <person name="Li G."/>
            <person name="Viehrig K."/>
            <person name="Ye F."/>
            <person name="Su P."/>
            <person name="Kiefer A.F."/>
            <person name="Nichols A."/>
            <person name="Cepeda A.J."/>
            <person name="Yan W."/>
            <person name="Fan B."/>
            <person name="Jiang Y."/>
            <person name="Adhikari A."/>
            <person name="Zheng C.-J."/>
            <person name="Schuster L."/>
            <person name="Cowan T.M."/>
            <person name="Smanski M.J."/>
            <person name="Chevrette M.G."/>
            <person name="De Carvalho L.P.S."/>
            <person name="Shen B."/>
        </authorList>
    </citation>
    <scope>NUCLEOTIDE SEQUENCE [LARGE SCALE GENOMIC DNA]</scope>
    <source>
        <strain evidence="10 11">NPDC000087</strain>
    </source>
</reference>
<evidence type="ECO:0000256" key="3">
    <source>
        <dbReference type="ARBA" id="ARBA00012438"/>
    </source>
</evidence>